<dbReference type="RefSeq" id="WP_271199919.1">
    <property type="nucleotide sequence ID" value="NZ_BSFL01000001.1"/>
</dbReference>
<dbReference type="Proteomes" id="UP001143309">
    <property type="component" value="Unassembled WGS sequence"/>
</dbReference>
<feature type="region of interest" description="Disordered" evidence="1">
    <location>
        <begin position="208"/>
        <end position="240"/>
    </location>
</feature>
<evidence type="ECO:0008006" key="5">
    <source>
        <dbReference type="Google" id="ProtNLM"/>
    </source>
</evidence>
<sequence length="240" mass="25052">MRKRGASGRRDRDGGFLLVEALATLAISAVVIAGLLTLGGLMARAVDRAALRAEGAETSSRPLSVVAREIEGLARRRFAGPDGRFVFLGAPDRLAFAVAPRQDDGLRAPVAVAYQAAGPGALLRAEAPLPVGARSLDDVVFGDPVRIDLGGLDARFAYVERRPDGTTVVTDQWSEAASLPVAVRIELMEPEGGVARASRTARLIAQSEPGCAAPGKAPCSSAPKAANRPDGQPQVREGER</sequence>
<keyword evidence="2" id="KW-0472">Membrane</keyword>
<evidence type="ECO:0000313" key="3">
    <source>
        <dbReference type="EMBL" id="GLK79464.1"/>
    </source>
</evidence>
<organism evidence="3 4">
    <name type="scientific">Methylopila turkensis</name>
    <dbReference type="NCBI Taxonomy" id="1437816"/>
    <lineage>
        <taxon>Bacteria</taxon>
        <taxon>Pseudomonadati</taxon>
        <taxon>Pseudomonadota</taxon>
        <taxon>Alphaproteobacteria</taxon>
        <taxon>Hyphomicrobiales</taxon>
        <taxon>Methylopilaceae</taxon>
        <taxon>Methylopila</taxon>
    </lineage>
</organism>
<reference evidence="3" key="1">
    <citation type="journal article" date="2014" name="Int. J. Syst. Evol. Microbiol.">
        <title>Complete genome sequence of Corynebacterium casei LMG S-19264T (=DSM 44701T), isolated from a smear-ripened cheese.</title>
        <authorList>
            <consortium name="US DOE Joint Genome Institute (JGI-PGF)"/>
            <person name="Walter F."/>
            <person name="Albersmeier A."/>
            <person name="Kalinowski J."/>
            <person name="Ruckert C."/>
        </authorList>
    </citation>
    <scope>NUCLEOTIDE SEQUENCE</scope>
    <source>
        <strain evidence="3">VKM B-2748</strain>
    </source>
</reference>
<dbReference type="AlphaFoldDB" id="A0A9W6N5R9"/>
<keyword evidence="2" id="KW-0812">Transmembrane</keyword>
<dbReference type="EMBL" id="BSFL01000001">
    <property type="protein sequence ID" value="GLK79464.1"/>
    <property type="molecule type" value="Genomic_DNA"/>
</dbReference>
<protein>
    <recommendedName>
        <fullName evidence="5">General secretion pathway protein GspJ</fullName>
    </recommendedName>
</protein>
<gene>
    <name evidence="3" type="ORF">GCM10008174_12050</name>
</gene>
<keyword evidence="4" id="KW-1185">Reference proteome</keyword>
<evidence type="ECO:0000256" key="2">
    <source>
        <dbReference type="SAM" id="Phobius"/>
    </source>
</evidence>
<accession>A0A9W6N5R9</accession>
<comment type="caution">
    <text evidence="3">The sequence shown here is derived from an EMBL/GenBank/DDBJ whole genome shotgun (WGS) entry which is preliminary data.</text>
</comment>
<evidence type="ECO:0000256" key="1">
    <source>
        <dbReference type="SAM" id="MobiDB-lite"/>
    </source>
</evidence>
<feature type="transmembrane region" description="Helical" evidence="2">
    <location>
        <begin position="21"/>
        <end position="43"/>
    </location>
</feature>
<keyword evidence="2" id="KW-1133">Transmembrane helix</keyword>
<proteinExistence type="predicted"/>
<reference evidence="3" key="2">
    <citation type="submission" date="2023-01" db="EMBL/GenBank/DDBJ databases">
        <authorList>
            <person name="Sun Q."/>
            <person name="Evtushenko L."/>
        </authorList>
    </citation>
    <scope>NUCLEOTIDE SEQUENCE</scope>
    <source>
        <strain evidence="3">VKM B-2748</strain>
    </source>
</reference>
<name>A0A9W6N5R9_9HYPH</name>
<evidence type="ECO:0000313" key="4">
    <source>
        <dbReference type="Proteomes" id="UP001143309"/>
    </source>
</evidence>